<dbReference type="EMBL" id="JAMKOV010000012">
    <property type="protein sequence ID" value="KAI8037422.1"/>
    <property type="molecule type" value="Genomic_DNA"/>
</dbReference>
<sequence>MHFGFRSYVSLPHKSLFLALFLPRHQPSHGGWLILEGGIKKAGRYVGVPLRVVMYHLDVVLKLWRAGIVLGDDCGQGTRCLRL</sequence>
<proteinExistence type="predicted"/>
<comment type="caution">
    <text evidence="1">The sequence shown here is derived from an EMBL/GenBank/DDBJ whole genome shotgun (WGS) entry which is preliminary data.</text>
</comment>
<organism evidence="1 2">
    <name type="scientific">Drosophila gunungcola</name>
    <name type="common">fruit fly</name>
    <dbReference type="NCBI Taxonomy" id="103775"/>
    <lineage>
        <taxon>Eukaryota</taxon>
        <taxon>Metazoa</taxon>
        <taxon>Ecdysozoa</taxon>
        <taxon>Arthropoda</taxon>
        <taxon>Hexapoda</taxon>
        <taxon>Insecta</taxon>
        <taxon>Pterygota</taxon>
        <taxon>Neoptera</taxon>
        <taxon>Endopterygota</taxon>
        <taxon>Diptera</taxon>
        <taxon>Brachycera</taxon>
        <taxon>Muscomorpha</taxon>
        <taxon>Ephydroidea</taxon>
        <taxon>Drosophilidae</taxon>
        <taxon>Drosophila</taxon>
        <taxon>Sophophora</taxon>
    </lineage>
</organism>
<gene>
    <name evidence="1" type="ORF">M5D96_009558</name>
</gene>
<dbReference type="AlphaFoldDB" id="A0A9P9YI89"/>
<name>A0A9P9YI89_9MUSC</name>
<evidence type="ECO:0000313" key="1">
    <source>
        <dbReference type="EMBL" id="KAI8037422.1"/>
    </source>
</evidence>
<protein>
    <submittedName>
        <fullName evidence="1">Uncharacterized protein</fullName>
    </submittedName>
</protein>
<accession>A0A9P9YI89</accession>
<keyword evidence="2" id="KW-1185">Reference proteome</keyword>
<evidence type="ECO:0000313" key="2">
    <source>
        <dbReference type="Proteomes" id="UP001059596"/>
    </source>
</evidence>
<dbReference type="Proteomes" id="UP001059596">
    <property type="component" value="Unassembled WGS sequence"/>
</dbReference>
<reference evidence="1" key="1">
    <citation type="journal article" date="2023" name="Genome Biol. Evol.">
        <title>Long-read-based Genome Assembly of Drosophila gunungcola Reveals Fewer Chemosensory Genes in Flower-breeding Species.</title>
        <authorList>
            <person name="Negi A."/>
            <person name="Liao B.Y."/>
            <person name="Yeh S.D."/>
        </authorList>
    </citation>
    <scope>NUCLEOTIDE SEQUENCE</scope>
    <source>
        <strain evidence="1">Sukarami</strain>
    </source>
</reference>